<dbReference type="Proteomes" id="UP000324222">
    <property type="component" value="Unassembled WGS sequence"/>
</dbReference>
<evidence type="ECO:0000313" key="2">
    <source>
        <dbReference type="EMBL" id="MPC45172.1"/>
    </source>
</evidence>
<keyword evidence="3" id="KW-1185">Reference proteome</keyword>
<organism evidence="2 3">
    <name type="scientific">Portunus trituberculatus</name>
    <name type="common">Swimming crab</name>
    <name type="synonym">Neptunus trituberculatus</name>
    <dbReference type="NCBI Taxonomy" id="210409"/>
    <lineage>
        <taxon>Eukaryota</taxon>
        <taxon>Metazoa</taxon>
        <taxon>Ecdysozoa</taxon>
        <taxon>Arthropoda</taxon>
        <taxon>Crustacea</taxon>
        <taxon>Multicrustacea</taxon>
        <taxon>Malacostraca</taxon>
        <taxon>Eumalacostraca</taxon>
        <taxon>Eucarida</taxon>
        <taxon>Decapoda</taxon>
        <taxon>Pleocyemata</taxon>
        <taxon>Brachyura</taxon>
        <taxon>Eubrachyura</taxon>
        <taxon>Portunoidea</taxon>
        <taxon>Portunidae</taxon>
        <taxon>Portuninae</taxon>
        <taxon>Portunus</taxon>
    </lineage>
</organism>
<evidence type="ECO:0000256" key="1">
    <source>
        <dbReference type="SAM" id="MobiDB-lite"/>
    </source>
</evidence>
<dbReference type="EMBL" id="VSRR010006609">
    <property type="protein sequence ID" value="MPC45172.1"/>
    <property type="molecule type" value="Genomic_DNA"/>
</dbReference>
<protein>
    <submittedName>
        <fullName evidence="2">Uncharacterized protein</fullName>
    </submittedName>
</protein>
<dbReference type="AlphaFoldDB" id="A0A5B7FF96"/>
<feature type="compositionally biased region" description="Polar residues" evidence="1">
    <location>
        <begin position="59"/>
        <end position="69"/>
    </location>
</feature>
<comment type="caution">
    <text evidence="2">The sequence shown here is derived from an EMBL/GenBank/DDBJ whole genome shotgun (WGS) entry which is preliminary data.</text>
</comment>
<reference evidence="2 3" key="1">
    <citation type="submission" date="2019-05" db="EMBL/GenBank/DDBJ databases">
        <title>Another draft genome of Portunus trituberculatus and its Hox gene families provides insights of decapod evolution.</title>
        <authorList>
            <person name="Jeong J.-H."/>
            <person name="Song I."/>
            <person name="Kim S."/>
            <person name="Choi T."/>
            <person name="Kim D."/>
            <person name="Ryu S."/>
            <person name="Kim W."/>
        </authorList>
    </citation>
    <scope>NUCLEOTIDE SEQUENCE [LARGE SCALE GENOMIC DNA]</scope>
    <source>
        <tissue evidence="2">Muscle</tissue>
    </source>
</reference>
<name>A0A5B7FF96_PORTR</name>
<feature type="region of interest" description="Disordered" evidence="1">
    <location>
        <begin position="54"/>
        <end position="82"/>
    </location>
</feature>
<gene>
    <name evidence="2" type="ORF">E2C01_038862</name>
</gene>
<sequence length="102" mass="10736">MSNLVPFCIHSTSPRGLCPSPVLPAFPRGAKTQGVESFQEMKVQEEKLCLGNAAASLDPRNSTGQTASLGGTRRSPLAAPGPSCRAVIVGRKATERYAPKID</sequence>
<accession>A0A5B7FF96</accession>
<evidence type="ECO:0000313" key="3">
    <source>
        <dbReference type="Proteomes" id="UP000324222"/>
    </source>
</evidence>
<proteinExistence type="predicted"/>